<dbReference type="Proteomes" id="UP001482513">
    <property type="component" value="Unassembled WGS sequence"/>
</dbReference>
<evidence type="ECO:0000313" key="1">
    <source>
        <dbReference type="EMBL" id="MEP0950277.1"/>
    </source>
</evidence>
<evidence type="ECO:0000313" key="2">
    <source>
        <dbReference type="Proteomes" id="UP001482513"/>
    </source>
</evidence>
<accession>A0ABV0KC08</accession>
<comment type="caution">
    <text evidence="1">The sequence shown here is derived from an EMBL/GenBank/DDBJ whole genome shotgun (WGS) entry which is preliminary data.</text>
</comment>
<name>A0ABV0KC08_9CYAN</name>
<keyword evidence="2" id="KW-1185">Reference proteome</keyword>
<proteinExistence type="predicted"/>
<evidence type="ECO:0008006" key="3">
    <source>
        <dbReference type="Google" id="ProtNLM"/>
    </source>
</evidence>
<dbReference type="EMBL" id="JAMPKX010000026">
    <property type="protein sequence ID" value="MEP0950277.1"/>
    <property type="molecule type" value="Genomic_DNA"/>
</dbReference>
<sequence length="242" mass="26902">MQRIVLNDNNKIELDTTLTKGQIAKFNSLLSELVFKNGAAYLSIKHLHGALLTRSKDMAKSIVQAYRDILRTYLVTADELGVQSEHDFIRPIGVQILLDHLATDRPRRATDYRASAALLAYIIAAHPQLAMIASQEDKNLASFKAGVIRRLKSKHQVCQLTGQAFGPEHEKHVHHIVAEAVDPRLAADEDNLIVITGGVHDEYHAWINTIPGAEISRPTLRNFARQKGYSLDWDKSATVGVA</sequence>
<gene>
    <name evidence="1" type="ORF">NC992_25650</name>
</gene>
<protein>
    <recommendedName>
        <fullName evidence="3">HNH endonuclease</fullName>
    </recommendedName>
</protein>
<dbReference type="RefSeq" id="WP_190697314.1">
    <property type="nucleotide sequence ID" value="NZ_JAMPKX010000026.1"/>
</dbReference>
<reference evidence="1 2" key="1">
    <citation type="submission" date="2022-04" db="EMBL/GenBank/DDBJ databases">
        <title>Positive selection, recombination, and allopatry shape intraspecific diversity of widespread and dominant cyanobacteria.</title>
        <authorList>
            <person name="Wei J."/>
            <person name="Shu W."/>
            <person name="Hu C."/>
        </authorList>
    </citation>
    <scope>NUCLEOTIDE SEQUENCE [LARGE SCALE GENOMIC DNA]</scope>
    <source>
        <strain evidence="1 2">DQ-A4</strain>
    </source>
</reference>
<organism evidence="1 2">
    <name type="scientific">Leptolyngbya subtilissima DQ-A4</name>
    <dbReference type="NCBI Taxonomy" id="2933933"/>
    <lineage>
        <taxon>Bacteria</taxon>
        <taxon>Bacillati</taxon>
        <taxon>Cyanobacteriota</taxon>
        <taxon>Cyanophyceae</taxon>
        <taxon>Leptolyngbyales</taxon>
        <taxon>Leptolyngbyaceae</taxon>
        <taxon>Leptolyngbya group</taxon>
        <taxon>Leptolyngbya</taxon>
    </lineage>
</organism>